<dbReference type="GO" id="GO:0030042">
    <property type="term" value="P:actin filament depolymerization"/>
    <property type="evidence" value="ECO:0007669"/>
    <property type="project" value="InterPro"/>
</dbReference>
<comment type="similarity">
    <text evidence="1">Belongs to the actin-binding proteins ADF family.</text>
</comment>
<dbReference type="Proteomes" id="UP000261640">
    <property type="component" value="Unplaced"/>
</dbReference>
<dbReference type="Pfam" id="PF00241">
    <property type="entry name" value="Cofilin_ADF"/>
    <property type="match status" value="1"/>
</dbReference>
<reference evidence="4" key="1">
    <citation type="submission" date="2025-08" db="UniProtKB">
        <authorList>
            <consortium name="Ensembl"/>
        </authorList>
    </citation>
    <scope>IDENTIFICATION</scope>
</reference>
<dbReference type="CDD" id="cd11286">
    <property type="entry name" value="ADF_cofilin_like"/>
    <property type="match status" value="1"/>
</dbReference>
<dbReference type="STRING" id="205130.ENSMAMP00000029201"/>
<dbReference type="PROSITE" id="PS51263">
    <property type="entry name" value="ADF_H"/>
    <property type="match status" value="1"/>
</dbReference>
<dbReference type="InterPro" id="IPR002108">
    <property type="entry name" value="ADF-H"/>
</dbReference>
<evidence type="ECO:0000259" key="3">
    <source>
        <dbReference type="PROSITE" id="PS51263"/>
    </source>
</evidence>
<proteinExistence type="inferred from homology"/>
<evidence type="ECO:0000256" key="1">
    <source>
        <dbReference type="ARBA" id="ARBA00006844"/>
    </source>
</evidence>
<evidence type="ECO:0000313" key="5">
    <source>
        <dbReference type="Proteomes" id="UP000261640"/>
    </source>
</evidence>
<dbReference type="Ensembl" id="ENSMAMT00000029952.2">
    <property type="protein sequence ID" value="ENSMAMP00000029201.2"/>
    <property type="gene ID" value="ENSMAMG00000019667.2"/>
</dbReference>
<dbReference type="GO" id="GO:0015629">
    <property type="term" value="C:actin cytoskeleton"/>
    <property type="evidence" value="ECO:0007669"/>
    <property type="project" value="InterPro"/>
</dbReference>
<keyword evidence="5" id="KW-1185">Reference proteome</keyword>
<reference evidence="4" key="2">
    <citation type="submission" date="2025-09" db="UniProtKB">
        <authorList>
            <consortium name="Ensembl"/>
        </authorList>
    </citation>
    <scope>IDENTIFICATION</scope>
</reference>
<feature type="domain" description="ADF-H" evidence="3">
    <location>
        <begin position="4"/>
        <end position="146"/>
    </location>
</feature>
<dbReference type="InParanoid" id="A0A3Q3N1F3"/>
<dbReference type="SUPFAM" id="SSF55753">
    <property type="entry name" value="Actin depolymerizing proteins"/>
    <property type="match status" value="1"/>
</dbReference>
<dbReference type="CTD" id="406738"/>
<name>A0A3Q3N1F3_9TELE</name>
<dbReference type="Gene3D" id="3.40.20.10">
    <property type="entry name" value="Severin"/>
    <property type="match status" value="1"/>
</dbReference>
<dbReference type="OrthoDB" id="10249245at2759"/>
<dbReference type="GeneID" id="113132277"/>
<dbReference type="PANTHER" id="PTHR11913">
    <property type="entry name" value="COFILIN-RELATED"/>
    <property type="match status" value="1"/>
</dbReference>
<dbReference type="AlphaFoldDB" id="A0A3Q3N1F3"/>
<dbReference type="RefSeq" id="XP_026166051.1">
    <property type="nucleotide sequence ID" value="XM_026310266.1"/>
</dbReference>
<dbReference type="PRINTS" id="PR00006">
    <property type="entry name" value="COFILIN"/>
</dbReference>
<sequence>MASGVKVADQVKDIYNEMKVVKQDANQKDRIRLVVFHIKDGYIDVDRLYRERDLEGVDDVFKYFLSLMDPKRCCYFLYDCHYEIKDSKKEDLVFVMWAPEDAAIKDKMCHASSKDALKKILSGIKHELQINDVSDFNRETFVEKIGKGITKLEGKSV</sequence>
<dbReference type="GeneTree" id="ENSGT00950000183000"/>
<organism evidence="4 5">
    <name type="scientific">Mastacembelus armatus</name>
    <name type="common">zig-zag eel</name>
    <dbReference type="NCBI Taxonomy" id="205130"/>
    <lineage>
        <taxon>Eukaryota</taxon>
        <taxon>Metazoa</taxon>
        <taxon>Chordata</taxon>
        <taxon>Craniata</taxon>
        <taxon>Vertebrata</taxon>
        <taxon>Euteleostomi</taxon>
        <taxon>Actinopterygii</taxon>
        <taxon>Neopterygii</taxon>
        <taxon>Teleostei</taxon>
        <taxon>Neoteleostei</taxon>
        <taxon>Acanthomorphata</taxon>
        <taxon>Anabantaria</taxon>
        <taxon>Synbranchiformes</taxon>
        <taxon>Mastacembelidae</taxon>
        <taxon>Mastacembelus</taxon>
    </lineage>
</organism>
<dbReference type="GO" id="GO:0003779">
    <property type="term" value="F:actin binding"/>
    <property type="evidence" value="ECO:0007669"/>
    <property type="project" value="UniProtKB-KW"/>
</dbReference>
<dbReference type="InterPro" id="IPR029006">
    <property type="entry name" value="ADF-H/Gelsolin-like_dom_sf"/>
</dbReference>
<dbReference type="SMART" id="SM00102">
    <property type="entry name" value="ADF"/>
    <property type="match status" value="1"/>
</dbReference>
<evidence type="ECO:0000256" key="2">
    <source>
        <dbReference type="ARBA" id="ARBA00023203"/>
    </source>
</evidence>
<protein>
    <submittedName>
        <fullName evidence="4">Cofilin 1 (non-muscle), like</fullName>
    </submittedName>
</protein>
<evidence type="ECO:0000313" key="4">
    <source>
        <dbReference type="Ensembl" id="ENSMAMP00000029201.2"/>
    </source>
</evidence>
<keyword evidence="2" id="KW-0009">Actin-binding</keyword>
<accession>A0A3Q3N1F3</accession>
<dbReference type="InterPro" id="IPR017904">
    <property type="entry name" value="ADF/Cofilin"/>
</dbReference>